<feature type="region of interest" description="Disordered" evidence="1">
    <location>
        <begin position="24"/>
        <end position="54"/>
    </location>
</feature>
<proteinExistence type="predicted"/>
<dbReference type="EMBL" id="KZ819665">
    <property type="protein sequence ID" value="PWN28549.1"/>
    <property type="molecule type" value="Genomic_DNA"/>
</dbReference>
<protein>
    <submittedName>
        <fullName evidence="2">Uncharacterized protein</fullName>
    </submittedName>
</protein>
<accession>A0A316UTD9</accession>
<feature type="compositionally biased region" description="Low complexity" evidence="1">
    <location>
        <begin position="43"/>
        <end position="54"/>
    </location>
</feature>
<evidence type="ECO:0000313" key="2">
    <source>
        <dbReference type="EMBL" id="PWN28549.1"/>
    </source>
</evidence>
<dbReference type="RefSeq" id="XP_025363161.1">
    <property type="nucleotide sequence ID" value="XM_025509129.1"/>
</dbReference>
<dbReference type="OrthoDB" id="2684236at2759"/>
<keyword evidence="3" id="KW-1185">Reference proteome</keyword>
<name>A0A316UTD9_9BASI</name>
<gene>
    <name evidence="2" type="ORF">BDZ90DRAFT_278904</name>
</gene>
<feature type="compositionally biased region" description="Basic and acidic residues" evidence="1">
    <location>
        <begin position="98"/>
        <end position="109"/>
    </location>
</feature>
<feature type="region of interest" description="Disordered" evidence="1">
    <location>
        <begin position="408"/>
        <end position="429"/>
    </location>
</feature>
<dbReference type="AlphaFoldDB" id="A0A316UTD9"/>
<sequence length="680" mass="72795">MAGLFVAGAIAAQPKVSAFADKLKAKRQERKQLQRDVEGEGVAGSSSLSPSRASASVSSADVLHVLALFLAARKLRDEAKQRTTAAGSELTTGPAQGDVHRPEIGRGESEASLSSPVEDGTGALPAYGRPAQTPRFQDTGDGLDLPPAYSAERPLAELNDLGLLWSAMIAQSMARLEAYCINVLPPSGSAASSSSPSQREPPSDVMPPADVYTAWASMMAGSAAAQPARQGSPLSKLSSYSLPLQRLGESATFNEKAQTSWERETKLSYRLGDVGTSSDSLFRGLRVRCPSPRCDFAAFVPFAAAGTSLDSPGPSSQRGLVQRHWRRRCQDCGQEASMDTLVGRRLLEDIQAWCEAKAGYGAVPFAGLLYDEESGELDAVGADVVASQLLTPLFRPALSEERQRRNEALLADGTLGSERPGTSNSLGAAMRQAASTTLATQPYALGSQLSWSFESICTWLRDHTLLVNPMPALAGSKEAGMPNEHASVPDHMGGGFSAGGLNFTVDSPYEEDESKPAAVQAREKRERLLAFVDRLLAPYQMLKEEGQPSAEGTLSPARNENAPTAWTDVVLGVRRPFKRLLTMGKEVESWHGRQDDFPRTAAAAYERTLAQLRSSRSRARQPPFRREALSIKEVEEALTSRGTPIEVRCAHLAHELGSADGYAADMMKAVGCVPRGAALR</sequence>
<evidence type="ECO:0000313" key="3">
    <source>
        <dbReference type="Proteomes" id="UP000245884"/>
    </source>
</evidence>
<organism evidence="2 3">
    <name type="scientific">Jaminaea rosea</name>
    <dbReference type="NCBI Taxonomy" id="1569628"/>
    <lineage>
        <taxon>Eukaryota</taxon>
        <taxon>Fungi</taxon>
        <taxon>Dikarya</taxon>
        <taxon>Basidiomycota</taxon>
        <taxon>Ustilaginomycotina</taxon>
        <taxon>Exobasidiomycetes</taxon>
        <taxon>Microstromatales</taxon>
        <taxon>Microstromatales incertae sedis</taxon>
        <taxon>Jaminaea</taxon>
    </lineage>
</organism>
<feature type="region of interest" description="Disordered" evidence="1">
    <location>
        <begin position="187"/>
        <end position="208"/>
    </location>
</feature>
<evidence type="ECO:0000256" key="1">
    <source>
        <dbReference type="SAM" id="MobiDB-lite"/>
    </source>
</evidence>
<feature type="compositionally biased region" description="Low complexity" evidence="1">
    <location>
        <begin position="187"/>
        <end position="200"/>
    </location>
</feature>
<feature type="compositionally biased region" description="Polar residues" evidence="1">
    <location>
        <begin position="82"/>
        <end position="94"/>
    </location>
</feature>
<dbReference type="GeneID" id="37030952"/>
<dbReference type="Proteomes" id="UP000245884">
    <property type="component" value="Unassembled WGS sequence"/>
</dbReference>
<reference evidence="2 3" key="1">
    <citation type="journal article" date="2018" name="Mol. Biol. Evol.">
        <title>Broad Genomic Sampling Reveals a Smut Pathogenic Ancestry of the Fungal Clade Ustilaginomycotina.</title>
        <authorList>
            <person name="Kijpornyongpan T."/>
            <person name="Mondo S.J."/>
            <person name="Barry K."/>
            <person name="Sandor L."/>
            <person name="Lee J."/>
            <person name="Lipzen A."/>
            <person name="Pangilinan J."/>
            <person name="LaButti K."/>
            <person name="Hainaut M."/>
            <person name="Henrissat B."/>
            <person name="Grigoriev I.V."/>
            <person name="Spatafora J.W."/>
            <person name="Aime M.C."/>
        </authorList>
    </citation>
    <scope>NUCLEOTIDE SEQUENCE [LARGE SCALE GENOMIC DNA]</scope>
    <source>
        <strain evidence="2 3">MCA 5214</strain>
    </source>
</reference>
<feature type="region of interest" description="Disordered" evidence="1">
    <location>
        <begin position="80"/>
        <end position="148"/>
    </location>
</feature>